<organism evidence="4 5">
    <name type="scientific">Planococcus plakortidis</name>
    <dbReference type="NCBI Taxonomy" id="1038856"/>
    <lineage>
        <taxon>Bacteria</taxon>
        <taxon>Bacillati</taxon>
        <taxon>Bacillota</taxon>
        <taxon>Bacilli</taxon>
        <taxon>Bacillales</taxon>
        <taxon>Caryophanaceae</taxon>
        <taxon>Planococcus</taxon>
    </lineage>
</organism>
<dbReference type="PROSITE" id="PS51257">
    <property type="entry name" value="PROKAR_LIPOPROTEIN"/>
    <property type="match status" value="1"/>
</dbReference>
<feature type="signal peptide" evidence="2">
    <location>
        <begin position="1"/>
        <end position="20"/>
    </location>
</feature>
<evidence type="ECO:0000313" key="4">
    <source>
        <dbReference type="EMBL" id="ANU21356.1"/>
    </source>
</evidence>
<dbReference type="EMBL" id="CP016539">
    <property type="protein sequence ID" value="ANU21356.1"/>
    <property type="molecule type" value="Genomic_DNA"/>
</dbReference>
<keyword evidence="2" id="KW-0732">Signal</keyword>
<feature type="region of interest" description="Disordered" evidence="1">
    <location>
        <begin position="25"/>
        <end position="74"/>
    </location>
</feature>
<reference evidence="4" key="1">
    <citation type="submission" date="2016-10" db="EMBL/GenBank/DDBJ databases">
        <authorList>
            <person name="See-Too W.S."/>
        </authorList>
    </citation>
    <scope>NUCLEOTIDE SEQUENCE [LARGE SCALE GENOMIC DNA]</scope>
    <source>
        <strain evidence="4">DSM 23997</strain>
    </source>
</reference>
<evidence type="ECO:0000256" key="1">
    <source>
        <dbReference type="SAM" id="MobiDB-lite"/>
    </source>
</evidence>
<evidence type="ECO:0000259" key="3">
    <source>
        <dbReference type="Pfam" id="PF07563"/>
    </source>
</evidence>
<sequence>MIRKKLMMGSASLAAALTLAACGGEEADNSAAPEEQSETTNEAGKVLEEIDDPEEREESDGHGGMDHSSDGEVPDELMEAANPTYAVGDKATIQADHMPGMDGATATIAGAYDTTAYSVSYTPTDGGAPVENHKWVIHEELEDAQDAPYTEGDAVTLAADHMEGMEGASAAVDSAEETTVYMVDFENTETGESVSNHKWVTESELTAQ</sequence>
<proteinExistence type="predicted"/>
<accession>A0A1C7ECE1</accession>
<dbReference type="Gene3D" id="2.30.30.1210">
    <property type="entry name" value="Domain of unknown function DUF1541"/>
    <property type="match status" value="1"/>
</dbReference>
<dbReference type="STRING" id="1038856.BBI15_14815"/>
<protein>
    <recommendedName>
        <fullName evidence="3">DUF1541 domain-containing protein</fullName>
    </recommendedName>
</protein>
<evidence type="ECO:0000313" key="5">
    <source>
        <dbReference type="Proteomes" id="UP000092650"/>
    </source>
</evidence>
<gene>
    <name evidence="4" type="ORF">BBI15_14815</name>
</gene>
<name>A0A1C7ECE1_9BACL</name>
<feature type="domain" description="DUF1541" evidence="3">
    <location>
        <begin position="152"/>
        <end position="202"/>
    </location>
</feature>
<dbReference type="Pfam" id="PF07563">
    <property type="entry name" value="DUF1541"/>
    <property type="match status" value="2"/>
</dbReference>
<dbReference type="KEGG" id="ppla:BBI15_14815"/>
<keyword evidence="5" id="KW-1185">Reference proteome</keyword>
<dbReference type="InterPro" id="IPR011438">
    <property type="entry name" value="DUF1541"/>
</dbReference>
<dbReference type="OrthoDB" id="1701949at2"/>
<feature type="domain" description="DUF1541" evidence="3">
    <location>
        <begin position="87"/>
        <end position="138"/>
    </location>
</feature>
<dbReference type="Proteomes" id="UP000092650">
    <property type="component" value="Chromosome"/>
</dbReference>
<feature type="chain" id="PRO_5038641024" description="DUF1541 domain-containing protein" evidence="2">
    <location>
        <begin position="21"/>
        <end position="208"/>
    </location>
</feature>
<feature type="compositionally biased region" description="Basic and acidic residues" evidence="1">
    <location>
        <begin position="59"/>
        <end position="70"/>
    </location>
</feature>
<dbReference type="RefSeq" id="WP_068872151.1">
    <property type="nucleotide sequence ID" value="NZ_CP016539.2"/>
</dbReference>
<feature type="compositionally biased region" description="Acidic residues" evidence="1">
    <location>
        <begin position="49"/>
        <end position="58"/>
    </location>
</feature>
<evidence type="ECO:0000256" key="2">
    <source>
        <dbReference type="SAM" id="SignalP"/>
    </source>
</evidence>
<dbReference type="AlphaFoldDB" id="A0A1C7ECE1"/>